<comment type="caution">
    <text evidence="1">The sequence shown here is derived from an EMBL/GenBank/DDBJ whole genome shotgun (WGS) entry which is preliminary data.</text>
</comment>
<dbReference type="EMBL" id="RAYQ01000050">
    <property type="protein sequence ID" value="RKI86986.1"/>
    <property type="molecule type" value="Genomic_DNA"/>
</dbReference>
<proteinExistence type="predicted"/>
<evidence type="ECO:0000313" key="1">
    <source>
        <dbReference type="EMBL" id="RKI86986.1"/>
    </source>
</evidence>
<reference evidence="1 2" key="1">
    <citation type="submission" date="2018-09" db="EMBL/GenBank/DDBJ databases">
        <title>Murine metabolic-syndrome-specific gut microbial biobank.</title>
        <authorList>
            <person name="Liu C."/>
        </authorList>
    </citation>
    <scope>NUCLEOTIDE SEQUENCE [LARGE SCALE GENOMIC DNA]</scope>
    <source>
        <strain evidence="1 2">0.1xD8-82</strain>
    </source>
</reference>
<keyword evidence="2" id="KW-1185">Reference proteome</keyword>
<evidence type="ECO:0000313" key="2">
    <source>
        <dbReference type="Proteomes" id="UP000280696"/>
    </source>
</evidence>
<organism evidence="1 2">
    <name type="scientific">Parablautia intestinalis</name>
    <dbReference type="NCBI Taxonomy" id="2320100"/>
    <lineage>
        <taxon>Bacteria</taxon>
        <taxon>Bacillati</taxon>
        <taxon>Bacillota</taxon>
        <taxon>Clostridia</taxon>
        <taxon>Lachnospirales</taxon>
        <taxon>Lachnospiraceae</taxon>
        <taxon>Parablautia</taxon>
    </lineage>
</organism>
<dbReference type="AlphaFoldDB" id="A0A3A9AHR3"/>
<protein>
    <recommendedName>
        <fullName evidence="3">Transposase</fullName>
    </recommendedName>
</protein>
<dbReference type="Proteomes" id="UP000280696">
    <property type="component" value="Unassembled WGS sequence"/>
</dbReference>
<accession>A0A3A9AHR3</accession>
<evidence type="ECO:0008006" key="3">
    <source>
        <dbReference type="Google" id="ProtNLM"/>
    </source>
</evidence>
<name>A0A3A9AHR3_9FIRM</name>
<gene>
    <name evidence="1" type="ORF">D7V94_21830</name>
</gene>
<sequence length="169" mass="19682">MKEHILQIHFREVFFIFKKARVRQSIEQLQKNLSDREISGVLGVSRNSAARIRQASDERRKEWDELLMMSDDELCHFFYPDKFKPKSSYAPADYAYIHRELSKVGATGALLWEEYCEKCKNEGEKACSYPTFARGCKRYTVSRNYASHVEHKPGVTLEAKAESSAIRQH</sequence>